<sequence length="471" mass="53535">MKSQYNVILFDVWNILFSRSAQTKATIPPKTLKAILSSDIWFEYECNRFSEDECYLRVAEAFSLEPSDVAEAFEQARGNVNSNDNLISWIHNLKQDAGSDLSIYGMVNISQSDYAVLCERSSVWDIFDDVFTSGQTGMRKPDICFYKHVLRATLARPEEVIFVDDRPENVLSARSLGMQGILFEDDASLCRRIKNLLEDPVQRGNAFLERNAKLMDSVTNTGITIRDNFTQLLLLEATNNRDLVYLQEHPKTWNYFIGKPLLTTDYYPDDLDTTCAAMTVLEPSRRLIASILDEIPTYISRDGIVLTYYDRTRPRVDPVVCVNVLRLFFKHGRGHELPATLNWVRNVLYHRAYLEGTRYYPTPEAFLYFFGRLLETSNDPALRQELIPILTGCIKERVGAEGDALCLAMRLLTCQFVGASNELDMAMLRSMQCEDGGWETGWVYRYGSSNIMIGNRGLATALAVKALANAV</sequence>
<dbReference type="Gene3D" id="3.40.50.1000">
    <property type="entry name" value="HAD superfamily/HAD-like"/>
    <property type="match status" value="1"/>
</dbReference>
<dbReference type="Gene3D" id="1.10.150.240">
    <property type="entry name" value="Putative phosphatase, domain 2"/>
    <property type="match status" value="1"/>
</dbReference>
<dbReference type="InterPro" id="IPR006439">
    <property type="entry name" value="HAD-SF_hydro_IA"/>
</dbReference>
<keyword evidence="2" id="KW-1185">Reference proteome</keyword>
<dbReference type="InterPro" id="IPR036412">
    <property type="entry name" value="HAD-like_sf"/>
</dbReference>
<dbReference type="GO" id="GO:0016791">
    <property type="term" value="F:phosphatase activity"/>
    <property type="evidence" value="ECO:0007669"/>
    <property type="project" value="UniProtKB-ARBA"/>
</dbReference>
<dbReference type="PANTHER" id="PTHR43611:SF3">
    <property type="entry name" value="FLAVIN MONONUCLEOTIDE HYDROLASE 1, CHLOROPLATIC"/>
    <property type="match status" value="1"/>
</dbReference>
<dbReference type="Pfam" id="PF13419">
    <property type="entry name" value="HAD_2"/>
    <property type="match status" value="1"/>
</dbReference>
<gene>
    <name evidence="1" type="ORF">UCRPC4_g02209</name>
</gene>
<dbReference type="NCBIfam" id="TIGR01509">
    <property type="entry name" value="HAD-SF-IA-v3"/>
    <property type="match status" value="1"/>
</dbReference>
<dbReference type="PANTHER" id="PTHR43611">
    <property type="entry name" value="ALPHA-D-GLUCOSE 1-PHOSPHATE PHOSPHATASE"/>
    <property type="match status" value="1"/>
</dbReference>
<name>A0A0G2GNK3_PHACM</name>
<dbReference type="InterPro" id="IPR023214">
    <property type="entry name" value="HAD_sf"/>
</dbReference>
<evidence type="ECO:0008006" key="3">
    <source>
        <dbReference type="Google" id="ProtNLM"/>
    </source>
</evidence>
<proteinExistence type="predicted"/>
<dbReference type="InterPro" id="IPR023198">
    <property type="entry name" value="PGP-like_dom2"/>
</dbReference>
<dbReference type="EMBL" id="LCWF01000053">
    <property type="protein sequence ID" value="KKY24988.1"/>
    <property type="molecule type" value="Genomic_DNA"/>
</dbReference>
<dbReference type="InterPro" id="IPR041492">
    <property type="entry name" value="HAD_2"/>
</dbReference>
<reference evidence="1 2" key="1">
    <citation type="submission" date="2015-05" db="EMBL/GenBank/DDBJ databases">
        <title>Distinctive expansion of gene families associated with plant cell wall degradation and secondary metabolism in the genomes of grapevine trunk pathogens.</title>
        <authorList>
            <person name="Lawrence D.P."/>
            <person name="Travadon R."/>
            <person name="Rolshausen P.E."/>
            <person name="Baumgartner K."/>
        </authorList>
    </citation>
    <scope>NUCLEOTIDE SEQUENCE [LARGE SCALE GENOMIC DNA]</scope>
    <source>
        <strain evidence="1">UCRPC4</strain>
    </source>
</reference>
<protein>
    <recommendedName>
        <fullName evidence="3">Had-like protein</fullName>
    </recommendedName>
</protein>
<dbReference type="AlphaFoldDB" id="A0A0G2GNK3"/>
<dbReference type="OrthoDB" id="2012566at2759"/>
<organism evidence="1 2">
    <name type="scientific">Phaeomoniella chlamydospora</name>
    <name type="common">Phaeoacremonium chlamydosporum</name>
    <dbReference type="NCBI Taxonomy" id="158046"/>
    <lineage>
        <taxon>Eukaryota</taxon>
        <taxon>Fungi</taxon>
        <taxon>Dikarya</taxon>
        <taxon>Ascomycota</taxon>
        <taxon>Pezizomycotina</taxon>
        <taxon>Eurotiomycetes</taxon>
        <taxon>Chaetothyriomycetidae</taxon>
        <taxon>Phaeomoniellales</taxon>
        <taxon>Phaeomoniellaceae</taxon>
        <taxon>Phaeomoniella</taxon>
    </lineage>
</organism>
<reference evidence="1 2" key="2">
    <citation type="submission" date="2015-05" db="EMBL/GenBank/DDBJ databases">
        <authorList>
            <person name="Morales-Cruz A."/>
            <person name="Amrine K.C."/>
            <person name="Cantu D."/>
        </authorList>
    </citation>
    <scope>NUCLEOTIDE SEQUENCE [LARGE SCALE GENOMIC DNA]</scope>
    <source>
        <strain evidence="1">UCRPC4</strain>
    </source>
</reference>
<evidence type="ECO:0000313" key="1">
    <source>
        <dbReference type="EMBL" id="KKY24988.1"/>
    </source>
</evidence>
<dbReference type="PRINTS" id="PR00413">
    <property type="entry name" value="HADHALOGNASE"/>
</dbReference>
<dbReference type="Proteomes" id="UP000053317">
    <property type="component" value="Unassembled WGS sequence"/>
</dbReference>
<accession>A0A0G2GNK3</accession>
<dbReference type="SUPFAM" id="SSF56784">
    <property type="entry name" value="HAD-like"/>
    <property type="match status" value="1"/>
</dbReference>
<comment type="caution">
    <text evidence="1">The sequence shown here is derived from an EMBL/GenBank/DDBJ whole genome shotgun (WGS) entry which is preliminary data.</text>
</comment>
<evidence type="ECO:0000313" key="2">
    <source>
        <dbReference type="Proteomes" id="UP000053317"/>
    </source>
</evidence>